<feature type="non-terminal residue" evidence="2">
    <location>
        <position position="1"/>
    </location>
</feature>
<accession>X1DCK5</accession>
<proteinExistence type="predicted"/>
<evidence type="ECO:0000256" key="1">
    <source>
        <dbReference type="SAM" id="MobiDB-lite"/>
    </source>
</evidence>
<protein>
    <submittedName>
        <fullName evidence="2">Uncharacterized protein</fullName>
    </submittedName>
</protein>
<comment type="caution">
    <text evidence="2">The sequence shown here is derived from an EMBL/GenBank/DDBJ whole genome shotgun (WGS) entry which is preliminary data.</text>
</comment>
<name>X1DCK5_9ZZZZ</name>
<feature type="region of interest" description="Disordered" evidence="1">
    <location>
        <begin position="32"/>
        <end position="57"/>
    </location>
</feature>
<reference evidence="2" key="1">
    <citation type="journal article" date="2014" name="Front. Microbiol.">
        <title>High frequency of phylogenetically diverse reductive dehalogenase-homologous genes in deep subseafloor sedimentary metagenomes.</title>
        <authorList>
            <person name="Kawai M."/>
            <person name="Futagami T."/>
            <person name="Toyoda A."/>
            <person name="Takaki Y."/>
            <person name="Nishi S."/>
            <person name="Hori S."/>
            <person name="Arai W."/>
            <person name="Tsubouchi T."/>
            <person name="Morono Y."/>
            <person name="Uchiyama I."/>
            <person name="Ito T."/>
            <person name="Fujiyama A."/>
            <person name="Inagaki F."/>
            <person name="Takami H."/>
        </authorList>
    </citation>
    <scope>NUCLEOTIDE SEQUENCE</scope>
    <source>
        <strain evidence="2">Expedition CK06-06</strain>
    </source>
</reference>
<gene>
    <name evidence="2" type="ORF">S01H4_41914</name>
</gene>
<dbReference type="AlphaFoldDB" id="X1DCK5"/>
<evidence type="ECO:0000313" key="2">
    <source>
        <dbReference type="EMBL" id="GAH02799.1"/>
    </source>
</evidence>
<feature type="compositionally biased region" description="Basic and acidic residues" evidence="1">
    <location>
        <begin position="32"/>
        <end position="41"/>
    </location>
</feature>
<sequence length="128" mass="13863">CQEARRILKRAAPIHGSPVGEGVKVKRLQDTPRDVADEKSRFVPPRGYRPGATAETHTCTSLPAGAEKSLDAFDPNVRPIWEQIAEIGAKIPPEEWAKVPDSTALDSDVIAQPHANGHGATLKINEIK</sequence>
<organism evidence="2">
    <name type="scientific">marine sediment metagenome</name>
    <dbReference type="NCBI Taxonomy" id="412755"/>
    <lineage>
        <taxon>unclassified sequences</taxon>
        <taxon>metagenomes</taxon>
        <taxon>ecological metagenomes</taxon>
    </lineage>
</organism>
<dbReference type="EMBL" id="BART01022959">
    <property type="protein sequence ID" value="GAH02799.1"/>
    <property type="molecule type" value="Genomic_DNA"/>
</dbReference>